<evidence type="ECO:0000313" key="2">
    <source>
        <dbReference type="Proteomes" id="UP000823674"/>
    </source>
</evidence>
<organism evidence="1 2">
    <name type="scientific">Brassica rapa subsp. trilocularis</name>
    <dbReference type="NCBI Taxonomy" id="1813537"/>
    <lineage>
        <taxon>Eukaryota</taxon>
        <taxon>Viridiplantae</taxon>
        <taxon>Streptophyta</taxon>
        <taxon>Embryophyta</taxon>
        <taxon>Tracheophyta</taxon>
        <taxon>Spermatophyta</taxon>
        <taxon>Magnoliopsida</taxon>
        <taxon>eudicotyledons</taxon>
        <taxon>Gunneridae</taxon>
        <taxon>Pentapetalae</taxon>
        <taxon>rosids</taxon>
        <taxon>malvids</taxon>
        <taxon>Brassicales</taxon>
        <taxon>Brassicaceae</taxon>
        <taxon>Brassiceae</taxon>
        <taxon>Brassica</taxon>
    </lineage>
</organism>
<evidence type="ECO:0000313" key="1">
    <source>
        <dbReference type="EMBL" id="KAG5385234.1"/>
    </source>
</evidence>
<reference evidence="1 2" key="1">
    <citation type="submission" date="2021-03" db="EMBL/GenBank/DDBJ databases">
        <authorList>
            <person name="King G.J."/>
            <person name="Bancroft I."/>
            <person name="Baten A."/>
            <person name="Bloomfield J."/>
            <person name="Borpatragohain P."/>
            <person name="He Z."/>
            <person name="Irish N."/>
            <person name="Irwin J."/>
            <person name="Liu K."/>
            <person name="Mauleon R.P."/>
            <person name="Moore J."/>
            <person name="Morris R."/>
            <person name="Ostergaard L."/>
            <person name="Wang B."/>
            <person name="Wells R."/>
        </authorList>
    </citation>
    <scope>NUCLEOTIDE SEQUENCE [LARGE SCALE GENOMIC DNA]</scope>
    <source>
        <strain evidence="1">R-o-18</strain>
        <tissue evidence="1">Leaf</tissue>
    </source>
</reference>
<dbReference type="EMBL" id="JADBGQ010000008">
    <property type="protein sequence ID" value="KAG5385234.1"/>
    <property type="molecule type" value="Genomic_DNA"/>
</dbReference>
<name>A0ABQ7LF96_BRACM</name>
<feature type="non-terminal residue" evidence="1">
    <location>
        <position position="1"/>
    </location>
</feature>
<keyword evidence="2" id="KW-1185">Reference proteome</keyword>
<accession>A0ABQ7LF96</accession>
<dbReference type="Proteomes" id="UP000823674">
    <property type="component" value="Chromosome A09"/>
</dbReference>
<sequence length="78" mass="8719">SKKLTILGGSLSFKILCSWRSLISVRPDNLHVSCLAVDDLPGSRLVNAEVIFAIDFEIYFLRRLKVKSPGWGPTRPGY</sequence>
<comment type="caution">
    <text evidence="1">The sequence shown here is derived from an EMBL/GenBank/DDBJ whole genome shotgun (WGS) entry which is preliminary data.</text>
</comment>
<gene>
    <name evidence="1" type="primary">A09g514420.1_BraROA</name>
    <name evidence="1" type="ORF">IGI04_036704</name>
</gene>
<protein>
    <submittedName>
        <fullName evidence="1">Uncharacterized protein</fullName>
    </submittedName>
</protein>
<proteinExistence type="predicted"/>